<dbReference type="Gene3D" id="3.40.50.620">
    <property type="entry name" value="HUPs"/>
    <property type="match status" value="1"/>
</dbReference>
<evidence type="ECO:0000259" key="2">
    <source>
        <dbReference type="Pfam" id="PF00582"/>
    </source>
</evidence>
<dbReference type="PANTHER" id="PTHR46553:SF3">
    <property type="entry name" value="ADENINE NUCLEOTIDE ALPHA HYDROLASES-LIKE SUPERFAMILY PROTEIN"/>
    <property type="match status" value="1"/>
</dbReference>
<dbReference type="PRINTS" id="PR01438">
    <property type="entry name" value="UNVRSLSTRESS"/>
</dbReference>
<evidence type="ECO:0000313" key="3">
    <source>
        <dbReference type="EMBL" id="SDJ42504.1"/>
    </source>
</evidence>
<dbReference type="SUPFAM" id="SSF52402">
    <property type="entry name" value="Adenine nucleotide alpha hydrolases-like"/>
    <property type="match status" value="1"/>
</dbReference>
<dbReference type="InterPro" id="IPR006016">
    <property type="entry name" value="UspA"/>
</dbReference>
<gene>
    <name evidence="3" type="ORF">SAMN05216555_110147</name>
</gene>
<dbReference type="STRING" id="1045773.SAMN05216555_110147"/>
<dbReference type="InterPro" id="IPR014729">
    <property type="entry name" value="Rossmann-like_a/b/a_fold"/>
</dbReference>
<comment type="similarity">
    <text evidence="1">Belongs to the universal stress protein A family.</text>
</comment>
<dbReference type="Proteomes" id="UP000182130">
    <property type="component" value="Unassembled WGS sequence"/>
</dbReference>
<name>A0A1G8TM78_9MICC</name>
<keyword evidence="4" id="KW-1185">Reference proteome</keyword>
<organism evidence="3 4">
    <name type="scientific">Arthrobacter cupressi</name>
    <dbReference type="NCBI Taxonomy" id="1045773"/>
    <lineage>
        <taxon>Bacteria</taxon>
        <taxon>Bacillati</taxon>
        <taxon>Actinomycetota</taxon>
        <taxon>Actinomycetes</taxon>
        <taxon>Micrococcales</taxon>
        <taxon>Micrococcaceae</taxon>
        <taxon>Arthrobacter</taxon>
    </lineage>
</organism>
<proteinExistence type="inferred from homology"/>
<sequence length="146" mass="15036">MDKDSGPRIVVGVDGSDASVEALRQAQKLAGPLGASLEATAFWDYPQMYAGYVAMGIDQFETAAGNILDEAVGKAFGADPPDNVVTRLVQGHPRNMLIEASKDADMIVVGRRGHGGFGGLLLGSVSSALAAHAHCPVLVVHAPEAG</sequence>
<dbReference type="PANTHER" id="PTHR46553">
    <property type="entry name" value="ADENINE NUCLEOTIDE ALPHA HYDROLASES-LIKE SUPERFAMILY PROTEIN"/>
    <property type="match status" value="1"/>
</dbReference>
<feature type="domain" description="UspA" evidence="2">
    <location>
        <begin position="8"/>
        <end position="141"/>
    </location>
</feature>
<dbReference type="OrthoDB" id="6174426at2"/>
<dbReference type="AlphaFoldDB" id="A0A1G8TM78"/>
<dbReference type="EMBL" id="FNEI01000010">
    <property type="protein sequence ID" value="SDJ42504.1"/>
    <property type="molecule type" value="Genomic_DNA"/>
</dbReference>
<protein>
    <submittedName>
        <fullName evidence="3">Nucleotide-binding universal stress protein, UspA family</fullName>
    </submittedName>
</protein>
<dbReference type="Pfam" id="PF00582">
    <property type="entry name" value="Usp"/>
    <property type="match status" value="1"/>
</dbReference>
<evidence type="ECO:0000313" key="4">
    <source>
        <dbReference type="Proteomes" id="UP000182130"/>
    </source>
</evidence>
<reference evidence="4" key="1">
    <citation type="submission" date="2016-10" db="EMBL/GenBank/DDBJ databases">
        <authorList>
            <person name="Varghese N."/>
            <person name="Submissions S."/>
        </authorList>
    </citation>
    <scope>NUCLEOTIDE SEQUENCE [LARGE SCALE GENOMIC DNA]</scope>
    <source>
        <strain evidence="4">CGMCC 1.10783</strain>
    </source>
</reference>
<dbReference type="RefSeq" id="WP_074589752.1">
    <property type="nucleotide sequence ID" value="NZ_FNEI01000010.1"/>
</dbReference>
<dbReference type="CDD" id="cd00293">
    <property type="entry name" value="USP-like"/>
    <property type="match status" value="1"/>
</dbReference>
<accession>A0A1G8TM78</accession>
<dbReference type="InterPro" id="IPR006015">
    <property type="entry name" value="Universal_stress_UspA"/>
</dbReference>
<evidence type="ECO:0000256" key="1">
    <source>
        <dbReference type="ARBA" id="ARBA00008791"/>
    </source>
</evidence>